<dbReference type="KEGG" id="ery:CP97_14715"/>
<dbReference type="AlphaFoldDB" id="A0A161I460"/>
<protein>
    <submittedName>
        <fullName evidence="2">Uncharacterized protein</fullName>
    </submittedName>
</protein>
<dbReference type="Proteomes" id="UP000059113">
    <property type="component" value="Chromosome"/>
</dbReference>
<sequence>MEPSLSPTGLIVAAVANPASATSRKNPHHVDPFRSPSHKMFRTHDP</sequence>
<feature type="region of interest" description="Disordered" evidence="1">
    <location>
        <begin position="17"/>
        <end position="46"/>
    </location>
</feature>
<evidence type="ECO:0000256" key="1">
    <source>
        <dbReference type="SAM" id="MobiDB-lite"/>
    </source>
</evidence>
<keyword evidence="3" id="KW-1185">Reference proteome</keyword>
<dbReference type="STRING" id="1648404.CP97_14715"/>
<dbReference type="EMBL" id="CP011310">
    <property type="protein sequence ID" value="ANC50401.1"/>
    <property type="molecule type" value="Genomic_DNA"/>
</dbReference>
<evidence type="ECO:0000313" key="2">
    <source>
        <dbReference type="EMBL" id="ANC50401.1"/>
    </source>
</evidence>
<reference evidence="2 3" key="1">
    <citation type="journal article" date="2015" name="Int. J. Syst. Evol. Microbiol.">
        <title>Erythrobacter atlanticus sp. nov., a bacterium from ocean sediment able to degrade polycyclic aromatic hydrocarbons.</title>
        <authorList>
            <person name="Zhuang L."/>
            <person name="Liu Y."/>
            <person name="Wang L."/>
            <person name="Wang W."/>
            <person name="Shao Z."/>
        </authorList>
    </citation>
    <scope>NUCLEOTIDE SEQUENCE [LARGE SCALE GENOMIC DNA]</scope>
    <source>
        <strain evidence="3">s21-N3</strain>
    </source>
</reference>
<gene>
    <name evidence="2" type="ORF">CP97_14715</name>
</gene>
<evidence type="ECO:0000313" key="3">
    <source>
        <dbReference type="Proteomes" id="UP000059113"/>
    </source>
</evidence>
<reference evidence="3" key="2">
    <citation type="submission" date="2015-04" db="EMBL/GenBank/DDBJ databases">
        <title>The complete genome sequence of Erythrobacter sp. s21-N3.</title>
        <authorList>
            <person name="Zhuang L."/>
            <person name="Liu Y."/>
            <person name="Shao Z."/>
        </authorList>
    </citation>
    <scope>NUCLEOTIDE SEQUENCE [LARGE SCALE GENOMIC DNA]</scope>
    <source>
        <strain evidence="3">s21-N3</strain>
    </source>
</reference>
<accession>A0A161I460</accession>
<feature type="compositionally biased region" description="Basic residues" evidence="1">
    <location>
        <begin position="36"/>
        <end position="46"/>
    </location>
</feature>
<organism evidence="2 3">
    <name type="scientific">Aurantiacibacter atlanticus</name>
    <dbReference type="NCBI Taxonomy" id="1648404"/>
    <lineage>
        <taxon>Bacteria</taxon>
        <taxon>Pseudomonadati</taxon>
        <taxon>Pseudomonadota</taxon>
        <taxon>Alphaproteobacteria</taxon>
        <taxon>Sphingomonadales</taxon>
        <taxon>Erythrobacteraceae</taxon>
        <taxon>Aurantiacibacter</taxon>
    </lineage>
</organism>
<proteinExistence type="predicted"/>
<name>A0A161I460_9SPHN</name>